<dbReference type="PANTHER" id="PTHR30250:SF11">
    <property type="entry name" value="O-ANTIGEN TRANSPORTER-RELATED"/>
    <property type="match status" value="1"/>
</dbReference>
<keyword evidence="4 6" id="KW-1133">Transmembrane helix</keyword>
<evidence type="ECO:0000313" key="7">
    <source>
        <dbReference type="EMBL" id="MFD2066191.1"/>
    </source>
</evidence>
<evidence type="ECO:0000256" key="1">
    <source>
        <dbReference type="ARBA" id="ARBA00004651"/>
    </source>
</evidence>
<dbReference type="Proteomes" id="UP001597369">
    <property type="component" value="Unassembled WGS sequence"/>
</dbReference>
<evidence type="ECO:0000256" key="2">
    <source>
        <dbReference type="ARBA" id="ARBA00022475"/>
    </source>
</evidence>
<feature type="transmembrane region" description="Helical" evidence="6">
    <location>
        <begin position="238"/>
        <end position="262"/>
    </location>
</feature>
<comment type="subcellular location">
    <subcellularLocation>
        <location evidence="1">Cell membrane</location>
        <topology evidence="1">Multi-pass membrane protein</topology>
    </subcellularLocation>
</comment>
<feature type="transmembrane region" description="Helical" evidence="6">
    <location>
        <begin position="39"/>
        <end position="65"/>
    </location>
</feature>
<feature type="transmembrane region" description="Helical" evidence="6">
    <location>
        <begin position="147"/>
        <end position="169"/>
    </location>
</feature>
<feature type="transmembrane region" description="Helical" evidence="6">
    <location>
        <begin position="117"/>
        <end position="138"/>
    </location>
</feature>
<dbReference type="PANTHER" id="PTHR30250">
    <property type="entry name" value="PST FAMILY PREDICTED COLANIC ACID TRANSPORTER"/>
    <property type="match status" value="1"/>
</dbReference>
<name>A0ABW4WV14_9BACT</name>
<proteinExistence type="predicted"/>
<dbReference type="InterPro" id="IPR002797">
    <property type="entry name" value="Polysacc_synth"/>
</dbReference>
<dbReference type="EMBL" id="JBHUHV010000017">
    <property type="protein sequence ID" value="MFD2066191.1"/>
    <property type="molecule type" value="Genomic_DNA"/>
</dbReference>
<evidence type="ECO:0000256" key="3">
    <source>
        <dbReference type="ARBA" id="ARBA00022692"/>
    </source>
</evidence>
<reference evidence="8" key="1">
    <citation type="journal article" date="2019" name="Int. J. Syst. Evol. Microbiol.">
        <title>The Global Catalogue of Microorganisms (GCM) 10K type strain sequencing project: providing services to taxonomists for standard genome sequencing and annotation.</title>
        <authorList>
            <consortium name="The Broad Institute Genomics Platform"/>
            <consortium name="The Broad Institute Genome Sequencing Center for Infectious Disease"/>
            <person name="Wu L."/>
            <person name="Ma J."/>
        </authorList>
    </citation>
    <scope>NUCLEOTIDE SEQUENCE [LARGE SCALE GENOMIC DNA]</scope>
    <source>
        <strain evidence="8">JCM 16545</strain>
    </source>
</reference>
<gene>
    <name evidence="7" type="ORF">ACFSKU_04800</name>
</gene>
<dbReference type="Pfam" id="PF01943">
    <property type="entry name" value="Polysacc_synt"/>
    <property type="match status" value="1"/>
</dbReference>
<protein>
    <submittedName>
        <fullName evidence="7">Lipopolysaccharide biosynthesis protein</fullName>
    </submittedName>
</protein>
<evidence type="ECO:0000313" key="8">
    <source>
        <dbReference type="Proteomes" id="UP001597369"/>
    </source>
</evidence>
<feature type="transmembrane region" description="Helical" evidence="6">
    <location>
        <begin position="175"/>
        <end position="196"/>
    </location>
</feature>
<evidence type="ECO:0000256" key="6">
    <source>
        <dbReference type="SAM" id="Phobius"/>
    </source>
</evidence>
<comment type="caution">
    <text evidence="7">The sequence shown here is derived from an EMBL/GenBank/DDBJ whole genome shotgun (WGS) entry which is preliminary data.</text>
</comment>
<keyword evidence="5 6" id="KW-0472">Membrane</keyword>
<evidence type="ECO:0000256" key="5">
    <source>
        <dbReference type="ARBA" id="ARBA00023136"/>
    </source>
</evidence>
<keyword evidence="8" id="KW-1185">Reference proteome</keyword>
<keyword evidence="2" id="KW-1003">Cell membrane</keyword>
<dbReference type="RefSeq" id="WP_229961452.1">
    <property type="nucleotide sequence ID" value="NZ_JAJJWI010000012.1"/>
</dbReference>
<evidence type="ECO:0000256" key="4">
    <source>
        <dbReference type="ARBA" id="ARBA00022989"/>
    </source>
</evidence>
<organism evidence="7 8">
    <name type="scientific">Pontibacter silvestris</name>
    <dbReference type="NCBI Taxonomy" id="2305183"/>
    <lineage>
        <taxon>Bacteria</taxon>
        <taxon>Pseudomonadati</taxon>
        <taxon>Bacteroidota</taxon>
        <taxon>Cytophagia</taxon>
        <taxon>Cytophagales</taxon>
        <taxon>Hymenobacteraceae</taxon>
        <taxon>Pontibacter</taxon>
    </lineage>
</organism>
<feature type="transmembrane region" description="Helical" evidence="6">
    <location>
        <begin position="86"/>
        <end position="105"/>
    </location>
</feature>
<dbReference type="InterPro" id="IPR050833">
    <property type="entry name" value="Poly_Biosynth_Transport"/>
</dbReference>
<sequence length="263" mass="29900">MFRKLLSHAAIYGLAAQIPRLAGVFTLPIVTRYLITTDYGVAGVVTAYIVALNMLQSLGLTVVMVNSFAHYPIRYKWVWRQLNGFLTLWSLVYGVMVGVVLYLVIPPEAEEHRIQISLLYCLPTMVFMGTETQANLYYQLSQRPLPVAVRSFLAGVTGVGLNIYLIAYLKLGYMGWFYSYFFSAFVGFLANGYSIYVRQQLWPIMRFKWARIKSSLRVSLPMVPHNLSYYLLDASDRLVLNTLQVPLPLLAFIMWPLALVAIS</sequence>
<keyword evidence="3 6" id="KW-0812">Transmembrane</keyword>
<accession>A0ABW4WV14</accession>